<evidence type="ECO:0000313" key="1">
    <source>
        <dbReference type="EMBL" id="VEB50824.1"/>
    </source>
</evidence>
<organism evidence="1 2">
    <name type="scientific">Salmonella enterica I</name>
    <dbReference type="NCBI Taxonomy" id="59201"/>
    <lineage>
        <taxon>Bacteria</taxon>
        <taxon>Pseudomonadati</taxon>
        <taxon>Pseudomonadota</taxon>
        <taxon>Gammaproteobacteria</taxon>
        <taxon>Enterobacterales</taxon>
        <taxon>Enterobacteriaceae</taxon>
        <taxon>Salmonella</taxon>
    </lineage>
</organism>
<protein>
    <submittedName>
        <fullName evidence="1">Uncharacterized protein</fullName>
    </submittedName>
</protein>
<dbReference type="AlphaFoldDB" id="A0A447TN80"/>
<proteinExistence type="predicted"/>
<dbReference type="EMBL" id="LR134190">
    <property type="protein sequence ID" value="VEB50824.1"/>
    <property type="molecule type" value="Genomic_DNA"/>
</dbReference>
<dbReference type="Proteomes" id="UP000269208">
    <property type="component" value="Chromosome"/>
</dbReference>
<accession>A0A447TN80</accession>
<evidence type="ECO:0000313" key="2">
    <source>
        <dbReference type="Proteomes" id="UP000269208"/>
    </source>
</evidence>
<name>A0A447TN80_SALET</name>
<reference evidence="1 2" key="1">
    <citation type="submission" date="2018-12" db="EMBL/GenBank/DDBJ databases">
        <authorList>
            <consortium name="Pathogen Informatics"/>
        </authorList>
    </citation>
    <scope>NUCLEOTIDE SEQUENCE [LARGE SCALE GENOMIC DNA]</scope>
    <source>
        <strain evidence="1 2">NCTC6754</strain>
    </source>
</reference>
<sequence length="63" mass="6963">MLELQIYECKGRLTIKRGVIGNSQCVRSLYSGSYAYRKCCGGKSNGAIFIADTICICGLEMYL</sequence>
<gene>
    <name evidence="1" type="ORF">NCTC6754_00510</name>
</gene>